<reference evidence="4" key="1">
    <citation type="submission" date="2016-11" db="UniProtKB">
        <authorList>
            <consortium name="WormBaseParasite"/>
        </authorList>
    </citation>
    <scope>IDENTIFICATION</scope>
</reference>
<feature type="signal peptide" evidence="2">
    <location>
        <begin position="1"/>
        <end position="26"/>
    </location>
</feature>
<feature type="chain" id="PRO_5009311018" evidence="2">
    <location>
        <begin position="27"/>
        <end position="378"/>
    </location>
</feature>
<protein>
    <submittedName>
        <fullName evidence="4">Uncharacterized protein</fullName>
    </submittedName>
</protein>
<keyword evidence="2" id="KW-0732">Signal</keyword>
<proteinExistence type="predicted"/>
<dbReference type="WBParaSite" id="Hba_13347">
    <property type="protein sequence ID" value="Hba_13347"/>
    <property type="gene ID" value="Hba_13347"/>
</dbReference>
<feature type="compositionally biased region" description="Low complexity" evidence="1">
    <location>
        <begin position="106"/>
        <end position="126"/>
    </location>
</feature>
<evidence type="ECO:0000256" key="2">
    <source>
        <dbReference type="SAM" id="SignalP"/>
    </source>
</evidence>
<organism evidence="3 4">
    <name type="scientific">Heterorhabditis bacteriophora</name>
    <name type="common">Entomopathogenic nematode worm</name>
    <dbReference type="NCBI Taxonomy" id="37862"/>
    <lineage>
        <taxon>Eukaryota</taxon>
        <taxon>Metazoa</taxon>
        <taxon>Ecdysozoa</taxon>
        <taxon>Nematoda</taxon>
        <taxon>Chromadorea</taxon>
        <taxon>Rhabditida</taxon>
        <taxon>Rhabditina</taxon>
        <taxon>Rhabditomorpha</taxon>
        <taxon>Strongyloidea</taxon>
        <taxon>Heterorhabditidae</taxon>
        <taxon>Heterorhabditis</taxon>
    </lineage>
</organism>
<keyword evidence="3" id="KW-1185">Reference proteome</keyword>
<feature type="region of interest" description="Disordered" evidence="1">
    <location>
        <begin position="106"/>
        <end position="147"/>
    </location>
</feature>
<dbReference type="Proteomes" id="UP000095283">
    <property type="component" value="Unplaced"/>
</dbReference>
<sequence length="378" mass="42171">MAVSFFYFLVTTALISSAEYIQLIKADRVTPKVQDQAILNNTRQDQAVLNNTRQVLQLIKADRVTPKVQDQAILNNTRQVISFSLPINYSLFYAWNTDMPEFILGSSTNQGQTGNSQGSGSGSPQQYPSDYPVYQDQPVGSSSVPSYPDLSYPDDGSGCPPCVPSLPPADTPITDEDIEVSVDSCITALNNLANNSKNKKYADLLNLRNSFVCSIMVLNKLLTQKCMGSVHPCQYLMVYMENKHLCHTLVEFMANDRLLHRFLMRFIKNDEQCHSPEVCTILLSHFYQNKNSVLFKMYSLRVHRLRCHNASEKKGGMYGKRATTPFSGGMYSKRAGIPFSGGMYGKRFVPIPVSGGLYGKRVDRLIRSSMPISGGFFG</sequence>
<evidence type="ECO:0000313" key="3">
    <source>
        <dbReference type="Proteomes" id="UP000095283"/>
    </source>
</evidence>
<evidence type="ECO:0000313" key="4">
    <source>
        <dbReference type="WBParaSite" id="Hba_13347"/>
    </source>
</evidence>
<accession>A0A1I7X6Z8</accession>
<dbReference type="AlphaFoldDB" id="A0A1I7X6Z8"/>
<name>A0A1I7X6Z8_HETBA</name>
<evidence type="ECO:0000256" key="1">
    <source>
        <dbReference type="SAM" id="MobiDB-lite"/>
    </source>
</evidence>